<evidence type="ECO:0000313" key="4">
    <source>
        <dbReference type="Proteomes" id="UP000246722"/>
    </source>
</evidence>
<feature type="transmembrane region" description="Helical" evidence="1">
    <location>
        <begin position="38"/>
        <end position="60"/>
    </location>
</feature>
<keyword evidence="1" id="KW-0812">Transmembrane</keyword>
<dbReference type="SUPFAM" id="SSF117892">
    <property type="entry name" value="Band 7/SPFH domain"/>
    <property type="match status" value="1"/>
</dbReference>
<keyword evidence="1" id="KW-1133">Transmembrane helix</keyword>
<dbReference type="PANTHER" id="PTHR23222:SF0">
    <property type="entry name" value="PROHIBITIN 1"/>
    <property type="match status" value="1"/>
</dbReference>
<accession>A0A317ZTM8</accession>
<keyword evidence="1" id="KW-0472">Membrane</keyword>
<dbReference type="InterPro" id="IPR001107">
    <property type="entry name" value="Band_7"/>
</dbReference>
<dbReference type="InterPro" id="IPR000163">
    <property type="entry name" value="Prohibitin"/>
</dbReference>
<keyword evidence="4" id="KW-1185">Reference proteome</keyword>
<dbReference type="Proteomes" id="UP000246722">
    <property type="component" value="Unassembled WGS sequence"/>
</dbReference>
<dbReference type="InterPro" id="IPR036013">
    <property type="entry name" value="Band_7/SPFH_dom_sf"/>
</dbReference>
<dbReference type="AlphaFoldDB" id="A0A317ZTM8"/>
<gene>
    <name evidence="3" type="ORF">CTB96_18040</name>
</gene>
<dbReference type="Pfam" id="PF01145">
    <property type="entry name" value="Band_7"/>
    <property type="match status" value="1"/>
</dbReference>
<name>A0A317ZTM8_9MICO</name>
<protein>
    <recommendedName>
        <fullName evidence="2">Band 7 domain-containing protein</fullName>
    </recommendedName>
</protein>
<reference evidence="3 4" key="1">
    <citation type="submission" date="2018-05" db="EMBL/GenBank/DDBJ databases">
        <title>Genetic diversity of glacier-inhabiting Cryobacterium bacteria in China and description of Cryobacterium mengkeensis sp. nov. and Arthrobacter glacialis sp. nov.</title>
        <authorList>
            <person name="Liu Q."/>
            <person name="Xin Y.-H."/>
        </authorList>
    </citation>
    <scope>NUCLEOTIDE SEQUENCE [LARGE SCALE GENOMIC DNA]</scope>
    <source>
        <strain evidence="3 4">SK-1</strain>
    </source>
</reference>
<dbReference type="RefSeq" id="WP_110128159.1">
    <property type="nucleotide sequence ID" value="NZ_QHLY01000012.1"/>
</dbReference>
<sequence length="316" mass="33686">MLVIAVMLVVVAIIGFVIAAVLKLPSVDGTTGGTQKRTVRWVSAGVLTLAVVFFAFGSFYTQDAGEANVLKDVTGNIVGQNNSTGLQVKAPWVNTVTFNIRNQQVIFAGTASEGSDNSGGVSNGPQITVQDQDGVSSNVDIALRYSIRPDAVTDIYKEFLSEDNFKKSFIEQDVRSVVRLVPNGFSTIDLLTKRGDVEAAILDALENRWEDDGVIVDSISLQEIRPPAAVVESYADAQQAQINVTKEQANLDAAQVSAQQKVVQAQAEADANAILNGSLTENILSQRYLDTLGKLAAEGNLVVVPDGFNGLVNVSK</sequence>
<organism evidence="3 4">
    <name type="scientific">Cryobacterium arcticum</name>
    <dbReference type="NCBI Taxonomy" id="670052"/>
    <lineage>
        <taxon>Bacteria</taxon>
        <taxon>Bacillati</taxon>
        <taxon>Actinomycetota</taxon>
        <taxon>Actinomycetes</taxon>
        <taxon>Micrococcales</taxon>
        <taxon>Microbacteriaceae</taxon>
        <taxon>Cryobacterium</taxon>
    </lineage>
</organism>
<evidence type="ECO:0000313" key="3">
    <source>
        <dbReference type="EMBL" id="PXA68493.1"/>
    </source>
</evidence>
<dbReference type="CDD" id="cd03401">
    <property type="entry name" value="SPFH_prohibitin"/>
    <property type="match status" value="1"/>
</dbReference>
<evidence type="ECO:0000256" key="1">
    <source>
        <dbReference type="SAM" id="Phobius"/>
    </source>
</evidence>
<proteinExistence type="predicted"/>
<feature type="transmembrane region" description="Helical" evidence="1">
    <location>
        <begin position="6"/>
        <end position="26"/>
    </location>
</feature>
<feature type="domain" description="Band 7" evidence="2">
    <location>
        <begin position="82"/>
        <end position="259"/>
    </location>
</feature>
<dbReference type="PANTHER" id="PTHR23222">
    <property type="entry name" value="PROHIBITIN"/>
    <property type="match status" value="1"/>
</dbReference>
<dbReference type="EMBL" id="QHLY01000012">
    <property type="protein sequence ID" value="PXA68493.1"/>
    <property type="molecule type" value="Genomic_DNA"/>
</dbReference>
<dbReference type="OrthoDB" id="4857997at2"/>
<dbReference type="Gene3D" id="3.30.479.30">
    <property type="entry name" value="Band 7 domain"/>
    <property type="match status" value="1"/>
</dbReference>
<dbReference type="GO" id="GO:0016020">
    <property type="term" value="C:membrane"/>
    <property type="evidence" value="ECO:0007669"/>
    <property type="project" value="InterPro"/>
</dbReference>
<evidence type="ECO:0000259" key="2">
    <source>
        <dbReference type="Pfam" id="PF01145"/>
    </source>
</evidence>
<comment type="caution">
    <text evidence="3">The sequence shown here is derived from an EMBL/GenBank/DDBJ whole genome shotgun (WGS) entry which is preliminary data.</text>
</comment>